<dbReference type="InterPro" id="IPR001245">
    <property type="entry name" value="Ser-Thr/Tyr_kinase_cat_dom"/>
</dbReference>
<reference evidence="2" key="1">
    <citation type="submission" date="2019-06" db="EMBL/GenBank/DDBJ databases">
        <authorList>
            <person name="Zheng W."/>
        </authorList>
    </citation>
    <scope>NUCLEOTIDE SEQUENCE</scope>
    <source>
        <strain evidence="2">QDHG01</strain>
    </source>
</reference>
<dbReference type="Pfam" id="PF07714">
    <property type="entry name" value="PK_Tyr_Ser-Thr"/>
    <property type="match status" value="1"/>
</dbReference>
<dbReference type="SUPFAM" id="SSF56112">
    <property type="entry name" value="Protein kinase-like (PK-like)"/>
    <property type="match status" value="1"/>
</dbReference>
<dbReference type="InterPro" id="IPR000719">
    <property type="entry name" value="Prot_kinase_dom"/>
</dbReference>
<comment type="caution">
    <text evidence="2">The sequence shown here is derived from an EMBL/GenBank/DDBJ whole genome shotgun (WGS) entry which is preliminary data.</text>
</comment>
<dbReference type="Gene3D" id="1.10.510.10">
    <property type="entry name" value="Transferase(Phosphotransferase) domain 1"/>
    <property type="match status" value="1"/>
</dbReference>
<dbReference type="GO" id="GO:0004672">
    <property type="term" value="F:protein kinase activity"/>
    <property type="evidence" value="ECO:0007669"/>
    <property type="project" value="InterPro"/>
</dbReference>
<sequence length="261" mass="29830">MVEIAVKKTMLNQQRRRRLEVFKRELRALSRIPKHPGIVQILGFGKDPMDEFVFILLEKCNGGSGWDWVQNVFSTFTTFPLDILLSLSILAEGCSLMSTSGILHRDLTLDNILIHTITSTDAKSPHEPQFLMKLCDFGVSGTPADFKEVPRGKMRNYAPEAIGEGSDRYEYTEGSDVYMFGTMLWEMIHNKLIWSECNTMTANKRVVGGEVAQVDETVRERVPQGLIEVMYECMRYQAEERPTFKEVSEKLRTLHQTLTQA</sequence>
<dbReference type="GO" id="GO:0005524">
    <property type="term" value="F:ATP binding"/>
    <property type="evidence" value="ECO:0007669"/>
    <property type="project" value="InterPro"/>
</dbReference>
<feature type="domain" description="Protein kinase" evidence="1">
    <location>
        <begin position="1"/>
        <end position="258"/>
    </location>
</feature>
<evidence type="ECO:0000313" key="3">
    <source>
        <dbReference type="Proteomes" id="UP000785679"/>
    </source>
</evidence>
<dbReference type="Proteomes" id="UP000785679">
    <property type="component" value="Unassembled WGS sequence"/>
</dbReference>
<dbReference type="OrthoDB" id="420396at2759"/>
<dbReference type="PANTHER" id="PTHR23257">
    <property type="entry name" value="SERINE-THREONINE PROTEIN KINASE"/>
    <property type="match status" value="1"/>
</dbReference>
<dbReference type="PROSITE" id="PS50011">
    <property type="entry name" value="PROTEIN_KINASE_DOM"/>
    <property type="match status" value="1"/>
</dbReference>
<organism evidence="2 3">
    <name type="scientific">Halteria grandinella</name>
    <dbReference type="NCBI Taxonomy" id="5974"/>
    <lineage>
        <taxon>Eukaryota</taxon>
        <taxon>Sar</taxon>
        <taxon>Alveolata</taxon>
        <taxon>Ciliophora</taxon>
        <taxon>Intramacronucleata</taxon>
        <taxon>Spirotrichea</taxon>
        <taxon>Stichotrichia</taxon>
        <taxon>Sporadotrichida</taxon>
        <taxon>Halteriidae</taxon>
        <taxon>Halteria</taxon>
    </lineage>
</organism>
<dbReference type="AlphaFoldDB" id="A0A8J8T353"/>
<protein>
    <recommendedName>
        <fullName evidence="1">Protein kinase domain-containing protein</fullName>
    </recommendedName>
</protein>
<name>A0A8J8T353_HALGN</name>
<dbReference type="InterPro" id="IPR011009">
    <property type="entry name" value="Kinase-like_dom_sf"/>
</dbReference>
<evidence type="ECO:0000313" key="2">
    <source>
        <dbReference type="EMBL" id="TNV80449.1"/>
    </source>
</evidence>
<evidence type="ECO:0000259" key="1">
    <source>
        <dbReference type="PROSITE" id="PS50011"/>
    </source>
</evidence>
<dbReference type="PROSITE" id="PS00109">
    <property type="entry name" value="PROTEIN_KINASE_TYR"/>
    <property type="match status" value="1"/>
</dbReference>
<dbReference type="EMBL" id="RRYP01007495">
    <property type="protein sequence ID" value="TNV80449.1"/>
    <property type="molecule type" value="Genomic_DNA"/>
</dbReference>
<gene>
    <name evidence="2" type="ORF">FGO68_gene15202</name>
</gene>
<dbReference type="InterPro" id="IPR008266">
    <property type="entry name" value="Tyr_kinase_AS"/>
</dbReference>
<accession>A0A8J8T353</accession>
<keyword evidence="3" id="KW-1185">Reference proteome</keyword>
<proteinExistence type="predicted"/>
<dbReference type="InterPro" id="IPR050167">
    <property type="entry name" value="Ser_Thr_protein_kinase"/>
</dbReference>